<dbReference type="Gene3D" id="1.20.1250.20">
    <property type="entry name" value="MFS general substrate transporter like domains"/>
    <property type="match status" value="1"/>
</dbReference>
<dbReference type="WBParaSite" id="MBELARI_LOCUS7105">
    <property type="protein sequence ID" value="MBELARI_LOCUS7105"/>
    <property type="gene ID" value="MBELARI_LOCUS7105"/>
</dbReference>
<dbReference type="Proteomes" id="UP000887575">
    <property type="component" value="Unassembled WGS sequence"/>
</dbReference>
<feature type="transmembrane region" description="Helical" evidence="6">
    <location>
        <begin position="250"/>
        <end position="268"/>
    </location>
</feature>
<evidence type="ECO:0000256" key="5">
    <source>
        <dbReference type="ARBA" id="ARBA00023136"/>
    </source>
</evidence>
<feature type="transmembrane region" description="Helical" evidence="6">
    <location>
        <begin position="6"/>
        <end position="32"/>
    </location>
</feature>
<evidence type="ECO:0000256" key="4">
    <source>
        <dbReference type="ARBA" id="ARBA00022989"/>
    </source>
</evidence>
<dbReference type="Pfam" id="PF05978">
    <property type="entry name" value="UNC-93"/>
    <property type="match status" value="1"/>
</dbReference>
<proteinExistence type="inferred from homology"/>
<dbReference type="PANTHER" id="PTHR23294">
    <property type="entry name" value="ET TRANSLATION PRODUCT-RELATED"/>
    <property type="match status" value="1"/>
</dbReference>
<dbReference type="InterPro" id="IPR036259">
    <property type="entry name" value="MFS_trans_sf"/>
</dbReference>
<feature type="transmembrane region" description="Helical" evidence="6">
    <location>
        <begin position="419"/>
        <end position="440"/>
    </location>
</feature>
<sequence>MNDDRFMLWTSTLLGVLQMWCFFGFDMMSFLVEPICHSVRERCPECIIQFAGYYGTAVLCFSYTIGNLIAPCFLPLLGAKGCLILSSTLFSVYAANFFYLRTYFFFPANVCCGFAFALFYAGGGSYALRHSTDRFLSRNQSIQWMVASLTTLLSGTFLIFSASVLKEHPGNETEISAKGTENDAEYRQFSDKEIHLLSIGMSVLALASIILAFLLPKRELQGSLQKKVKNEVSLKKQICKVFWAMRQKSLLKVSFLFMSTGSFISLFLTIYPTTMSFTDSLARNKNLVAYYCIACCVGEFIVGFSITLLSKRIRDFGLIPAMSLTCVLYVIVAVLMILFTPAMASIGPTKDHAIFETNQWICILLGVLTGALDGSANNARMVAAAKGLPDEPAIAFSVSKFYQAAAQTICLSLGSILNLHQIICVIGVVLLISVFCYISYIRNLSERRVSSEEKLPQEFESTNY</sequence>
<dbReference type="InterPro" id="IPR010291">
    <property type="entry name" value="Ion_channel_UNC-93"/>
</dbReference>
<keyword evidence="7" id="KW-1185">Reference proteome</keyword>
<feature type="transmembrane region" description="Helical" evidence="6">
    <location>
        <begin position="98"/>
        <end position="121"/>
    </location>
</feature>
<evidence type="ECO:0000256" key="2">
    <source>
        <dbReference type="ARBA" id="ARBA00009172"/>
    </source>
</evidence>
<feature type="transmembrane region" description="Helical" evidence="6">
    <location>
        <begin position="288"/>
        <end position="309"/>
    </location>
</feature>
<keyword evidence="5 6" id="KW-0472">Membrane</keyword>
<dbReference type="SUPFAM" id="SSF103473">
    <property type="entry name" value="MFS general substrate transporter"/>
    <property type="match status" value="1"/>
</dbReference>
<dbReference type="InterPro" id="IPR051617">
    <property type="entry name" value="UNC-93-like_regulator"/>
</dbReference>
<evidence type="ECO:0000313" key="9">
    <source>
        <dbReference type="WBParaSite" id="MBELARI_LOCUS7105"/>
    </source>
</evidence>
<dbReference type="GO" id="GO:0016020">
    <property type="term" value="C:membrane"/>
    <property type="evidence" value="ECO:0007669"/>
    <property type="project" value="UniProtKB-SubCell"/>
</dbReference>
<feature type="transmembrane region" description="Helical" evidence="6">
    <location>
        <begin position="53"/>
        <end position="78"/>
    </location>
</feature>
<dbReference type="PANTHER" id="PTHR23294:SF18">
    <property type="entry name" value="UNC93-LIKE PROTEIN MFSD11"/>
    <property type="match status" value="1"/>
</dbReference>
<evidence type="ECO:0000256" key="6">
    <source>
        <dbReference type="SAM" id="Phobius"/>
    </source>
</evidence>
<feature type="transmembrane region" description="Helical" evidence="6">
    <location>
        <begin position="316"/>
        <end position="339"/>
    </location>
</feature>
<name>A0AAF3EWM7_9BILA</name>
<comment type="similarity">
    <text evidence="2">Belongs to the unc-93 family.</text>
</comment>
<evidence type="ECO:0000256" key="1">
    <source>
        <dbReference type="ARBA" id="ARBA00004141"/>
    </source>
</evidence>
<feature type="transmembrane region" description="Helical" evidence="6">
    <location>
        <begin position="142"/>
        <end position="165"/>
    </location>
</feature>
<dbReference type="AlphaFoldDB" id="A0AAF3EWM7"/>
<organism evidence="7 8">
    <name type="scientific">Mesorhabditis belari</name>
    <dbReference type="NCBI Taxonomy" id="2138241"/>
    <lineage>
        <taxon>Eukaryota</taxon>
        <taxon>Metazoa</taxon>
        <taxon>Ecdysozoa</taxon>
        <taxon>Nematoda</taxon>
        <taxon>Chromadorea</taxon>
        <taxon>Rhabditida</taxon>
        <taxon>Rhabditina</taxon>
        <taxon>Rhabditomorpha</taxon>
        <taxon>Rhabditoidea</taxon>
        <taxon>Rhabditidae</taxon>
        <taxon>Mesorhabditinae</taxon>
        <taxon>Mesorhabditis</taxon>
    </lineage>
</organism>
<keyword evidence="4 6" id="KW-1133">Transmembrane helix</keyword>
<evidence type="ECO:0000256" key="3">
    <source>
        <dbReference type="ARBA" id="ARBA00022692"/>
    </source>
</evidence>
<feature type="transmembrane region" description="Helical" evidence="6">
    <location>
        <begin position="194"/>
        <end position="215"/>
    </location>
</feature>
<evidence type="ECO:0000313" key="8">
    <source>
        <dbReference type="WBParaSite" id="MBELARI_LOCUS17966"/>
    </source>
</evidence>
<comment type="subcellular location">
    <subcellularLocation>
        <location evidence="1">Membrane</location>
        <topology evidence="1">Multi-pass membrane protein</topology>
    </subcellularLocation>
</comment>
<evidence type="ECO:0000313" key="7">
    <source>
        <dbReference type="Proteomes" id="UP000887575"/>
    </source>
</evidence>
<accession>A0AAF3EWM7</accession>
<reference evidence="8 9" key="1">
    <citation type="submission" date="2024-02" db="UniProtKB">
        <authorList>
            <consortium name="WormBaseParasite"/>
        </authorList>
    </citation>
    <scope>IDENTIFICATION</scope>
</reference>
<keyword evidence="3 6" id="KW-0812">Transmembrane</keyword>
<protein>
    <submittedName>
        <fullName evidence="8 9">Uncharacterized protein</fullName>
    </submittedName>
</protein>
<dbReference type="WBParaSite" id="MBELARI_LOCUS17966">
    <property type="protein sequence ID" value="MBELARI_LOCUS17966"/>
    <property type="gene ID" value="MBELARI_LOCUS17966"/>
</dbReference>